<protein>
    <submittedName>
        <fullName evidence="2">Uncharacterized protein</fullName>
    </submittedName>
</protein>
<dbReference type="OrthoDB" id="6358694at2759"/>
<evidence type="ECO:0000313" key="3">
    <source>
        <dbReference type="Proteomes" id="UP000324222"/>
    </source>
</evidence>
<name>A0A5B7DET1_PORTR</name>
<sequence>MMKDILVSSSGEPPAPWSSPTWTPSRRAFHFFRKRSKYLSYILPRANRLRQQREQQLQRDLQMTQRDHDPQVTHTETQEELCSSSYECEIISTPAQIHKRNSV</sequence>
<dbReference type="Proteomes" id="UP000324222">
    <property type="component" value="Unassembled WGS sequence"/>
</dbReference>
<reference evidence="2 3" key="1">
    <citation type="submission" date="2019-05" db="EMBL/GenBank/DDBJ databases">
        <title>Another draft genome of Portunus trituberculatus and its Hox gene families provides insights of decapod evolution.</title>
        <authorList>
            <person name="Jeong J.-H."/>
            <person name="Song I."/>
            <person name="Kim S."/>
            <person name="Choi T."/>
            <person name="Kim D."/>
            <person name="Ryu S."/>
            <person name="Kim W."/>
        </authorList>
    </citation>
    <scope>NUCLEOTIDE SEQUENCE [LARGE SCALE GENOMIC DNA]</scope>
    <source>
        <tissue evidence="2">Muscle</tissue>
    </source>
</reference>
<dbReference type="EMBL" id="VSRR010000820">
    <property type="protein sequence ID" value="MPC19952.1"/>
    <property type="molecule type" value="Genomic_DNA"/>
</dbReference>
<evidence type="ECO:0000313" key="2">
    <source>
        <dbReference type="EMBL" id="MPC19952.1"/>
    </source>
</evidence>
<keyword evidence="3" id="KW-1185">Reference proteome</keyword>
<feature type="region of interest" description="Disordered" evidence="1">
    <location>
        <begin position="51"/>
        <end position="79"/>
    </location>
</feature>
<gene>
    <name evidence="2" type="ORF">E2C01_012881</name>
</gene>
<evidence type="ECO:0000256" key="1">
    <source>
        <dbReference type="SAM" id="MobiDB-lite"/>
    </source>
</evidence>
<feature type="region of interest" description="Disordered" evidence="1">
    <location>
        <begin position="1"/>
        <end position="20"/>
    </location>
</feature>
<accession>A0A5B7DET1</accession>
<dbReference type="AlphaFoldDB" id="A0A5B7DET1"/>
<organism evidence="2 3">
    <name type="scientific">Portunus trituberculatus</name>
    <name type="common">Swimming crab</name>
    <name type="synonym">Neptunus trituberculatus</name>
    <dbReference type="NCBI Taxonomy" id="210409"/>
    <lineage>
        <taxon>Eukaryota</taxon>
        <taxon>Metazoa</taxon>
        <taxon>Ecdysozoa</taxon>
        <taxon>Arthropoda</taxon>
        <taxon>Crustacea</taxon>
        <taxon>Multicrustacea</taxon>
        <taxon>Malacostraca</taxon>
        <taxon>Eumalacostraca</taxon>
        <taxon>Eucarida</taxon>
        <taxon>Decapoda</taxon>
        <taxon>Pleocyemata</taxon>
        <taxon>Brachyura</taxon>
        <taxon>Eubrachyura</taxon>
        <taxon>Portunoidea</taxon>
        <taxon>Portunidae</taxon>
        <taxon>Portuninae</taxon>
        <taxon>Portunus</taxon>
    </lineage>
</organism>
<comment type="caution">
    <text evidence="2">The sequence shown here is derived from an EMBL/GenBank/DDBJ whole genome shotgun (WGS) entry which is preliminary data.</text>
</comment>
<proteinExistence type="predicted"/>